<dbReference type="AlphaFoldDB" id="A0A2P2JLJ8"/>
<feature type="compositionally biased region" description="Low complexity" evidence="1">
    <location>
        <begin position="198"/>
        <end position="207"/>
    </location>
</feature>
<dbReference type="PANTHER" id="PTHR33356:SF17">
    <property type="entry name" value="TPX2 CENTRAL DOMAIN-CONTAINING PROTEIN"/>
    <property type="match status" value="1"/>
</dbReference>
<evidence type="ECO:0000256" key="1">
    <source>
        <dbReference type="SAM" id="MobiDB-lite"/>
    </source>
</evidence>
<proteinExistence type="predicted"/>
<reference evidence="2" key="1">
    <citation type="submission" date="2018-02" db="EMBL/GenBank/DDBJ databases">
        <title>Rhizophora mucronata_Transcriptome.</title>
        <authorList>
            <person name="Meera S.P."/>
            <person name="Sreeshan A."/>
            <person name="Augustine A."/>
        </authorList>
    </citation>
    <scope>NUCLEOTIDE SEQUENCE</scope>
    <source>
        <tissue evidence="2">Leaf</tissue>
    </source>
</reference>
<dbReference type="PANTHER" id="PTHR33356">
    <property type="entry name" value="TIP41-LIKE PROTEIN"/>
    <property type="match status" value="1"/>
</dbReference>
<feature type="compositionally biased region" description="Polar residues" evidence="1">
    <location>
        <begin position="219"/>
        <end position="237"/>
    </location>
</feature>
<name>A0A2P2JLJ8_RHIMU</name>
<feature type="region of interest" description="Disordered" evidence="1">
    <location>
        <begin position="278"/>
        <end position="332"/>
    </location>
</feature>
<feature type="region of interest" description="Disordered" evidence="1">
    <location>
        <begin position="198"/>
        <end position="237"/>
    </location>
</feature>
<sequence length="427" mass="47712">MAVSHENVEVWLPAEFLTEEELLHNKQNFCGNGLNTEFKPSLSFPTDFPCDFDSYVSTSALISPINSVVGSTWTDNSSDEDDFLTGLTRRLTQQLAVNPEQNKWVTVGSPESTPSGIGSLSASSNVSLNGGLSPPATHFEPKNKTWDLIYAAASEVARLKMRSEVQNYGNQQERGMLGSLRTQNTAKIQNIGFFSGQSHGHSFSQHQRQVKQDHVPRPQCSSIRGRQQSKASWQAQSLFDHQQQQTFHVHNRERGVGHEHLKSVRPLCMPQSAWSSLQVQTNQQQSQHHHPLPWQSNSGMRAVFLSGSGVKRESTGTGVFLPRRYGNPTDSRKKQACSTVLLPAEAVQALNINLNDTNMTSHAQHRFNSASCSDCDILMARRNALLSQQRRSLHPEGALKNHDLRQPQEWAYWPINDCHFSHNSVGL</sequence>
<evidence type="ECO:0000313" key="2">
    <source>
        <dbReference type="EMBL" id="MBW94342.1"/>
    </source>
</evidence>
<protein>
    <submittedName>
        <fullName evidence="2">Uncharacterized protein MANES_07G123000</fullName>
    </submittedName>
</protein>
<dbReference type="EMBL" id="GGEC01013859">
    <property type="protein sequence ID" value="MBW94342.1"/>
    <property type="molecule type" value="Transcribed_RNA"/>
</dbReference>
<organism evidence="2">
    <name type="scientific">Rhizophora mucronata</name>
    <name type="common">Asiatic mangrove</name>
    <dbReference type="NCBI Taxonomy" id="61149"/>
    <lineage>
        <taxon>Eukaryota</taxon>
        <taxon>Viridiplantae</taxon>
        <taxon>Streptophyta</taxon>
        <taxon>Embryophyta</taxon>
        <taxon>Tracheophyta</taxon>
        <taxon>Spermatophyta</taxon>
        <taxon>Magnoliopsida</taxon>
        <taxon>eudicotyledons</taxon>
        <taxon>Gunneridae</taxon>
        <taxon>Pentapetalae</taxon>
        <taxon>rosids</taxon>
        <taxon>fabids</taxon>
        <taxon>Malpighiales</taxon>
        <taxon>Rhizophoraceae</taxon>
        <taxon>Rhizophora</taxon>
    </lineage>
</organism>
<accession>A0A2P2JLJ8</accession>